<keyword evidence="2" id="KW-0472">Membrane</keyword>
<feature type="region of interest" description="Disordered" evidence="1">
    <location>
        <begin position="149"/>
        <end position="187"/>
    </location>
</feature>
<keyword evidence="4" id="KW-1185">Reference proteome</keyword>
<proteinExistence type="predicted"/>
<keyword evidence="2" id="KW-1133">Transmembrane helix</keyword>
<gene>
    <name evidence="3" type="ORF">B0T18DRAFT_486920</name>
</gene>
<dbReference type="EMBL" id="JAUKUD010000002">
    <property type="protein sequence ID" value="KAK0752644.1"/>
    <property type="molecule type" value="Genomic_DNA"/>
</dbReference>
<sequence>MTKSSFAMRITAYPQPTGGVAVNRRADGKTCGLQGPTTITCSGAATCAAVVAAADERLYAGCFEKAVFGISTSCTDIPTPQGAPSQGVLTCAQHENCATRHWHLRPSTDEHDKPYATEYFCNPGNWAQVTGTYQPSVYPWTTVLANEMPTGAAPRPATTGLIGSPPTGLIDSPPPGSSPASEAPTGPAPGAIAGAAAGGVIGALLVAGLLWFWCRRRPSDSASASKDQGHESASPQFQPELIGSGKVDVKADATRSTTSAPPPDYYQPEASERTDVPGDLPSSDELRRMKPGAQFGGLRGAPSVMTTDLSETLTIGDADGIAHFHLVGLLAEGLEGLLNPFVVDVVTMVEDKVNCIHNVLLAAALICSWVYHEASRSGHEQHQHGTLPVVERGAIEAGEREVCQSTDACIRTMSIVVAPSVVPCLQHAPGVATPHLVPFRMDRVEGSRVVESEQGTDIGLMEGNS</sequence>
<feature type="transmembrane region" description="Helical" evidence="2">
    <location>
        <begin position="191"/>
        <end position="213"/>
    </location>
</feature>
<protein>
    <submittedName>
        <fullName evidence="3">Uncharacterized protein</fullName>
    </submittedName>
</protein>
<feature type="compositionally biased region" description="Polar residues" evidence="1">
    <location>
        <begin position="220"/>
        <end position="237"/>
    </location>
</feature>
<name>A0AA40F7J3_9PEZI</name>
<evidence type="ECO:0000256" key="1">
    <source>
        <dbReference type="SAM" id="MobiDB-lite"/>
    </source>
</evidence>
<evidence type="ECO:0000313" key="4">
    <source>
        <dbReference type="Proteomes" id="UP001172155"/>
    </source>
</evidence>
<evidence type="ECO:0000256" key="2">
    <source>
        <dbReference type="SAM" id="Phobius"/>
    </source>
</evidence>
<feature type="compositionally biased region" description="Low complexity" evidence="1">
    <location>
        <begin position="178"/>
        <end position="187"/>
    </location>
</feature>
<organism evidence="3 4">
    <name type="scientific">Schizothecium vesticola</name>
    <dbReference type="NCBI Taxonomy" id="314040"/>
    <lineage>
        <taxon>Eukaryota</taxon>
        <taxon>Fungi</taxon>
        <taxon>Dikarya</taxon>
        <taxon>Ascomycota</taxon>
        <taxon>Pezizomycotina</taxon>
        <taxon>Sordariomycetes</taxon>
        <taxon>Sordariomycetidae</taxon>
        <taxon>Sordariales</taxon>
        <taxon>Schizotheciaceae</taxon>
        <taxon>Schizothecium</taxon>
    </lineage>
</organism>
<keyword evidence="2" id="KW-0812">Transmembrane</keyword>
<dbReference type="Proteomes" id="UP001172155">
    <property type="component" value="Unassembled WGS sequence"/>
</dbReference>
<reference evidence="3" key="1">
    <citation type="submission" date="2023-06" db="EMBL/GenBank/DDBJ databases">
        <title>Genome-scale phylogeny and comparative genomics of the fungal order Sordariales.</title>
        <authorList>
            <consortium name="Lawrence Berkeley National Laboratory"/>
            <person name="Hensen N."/>
            <person name="Bonometti L."/>
            <person name="Westerberg I."/>
            <person name="Brannstrom I.O."/>
            <person name="Guillou S."/>
            <person name="Cros-Aarteil S."/>
            <person name="Calhoun S."/>
            <person name="Haridas S."/>
            <person name="Kuo A."/>
            <person name="Mondo S."/>
            <person name="Pangilinan J."/>
            <person name="Riley R."/>
            <person name="LaButti K."/>
            <person name="Andreopoulos B."/>
            <person name="Lipzen A."/>
            <person name="Chen C."/>
            <person name="Yanf M."/>
            <person name="Daum C."/>
            <person name="Ng V."/>
            <person name="Clum A."/>
            <person name="Steindorff A."/>
            <person name="Ohm R."/>
            <person name="Martin F."/>
            <person name="Silar P."/>
            <person name="Natvig D."/>
            <person name="Lalanne C."/>
            <person name="Gautier V."/>
            <person name="Ament-velasquez S.L."/>
            <person name="Kruys A."/>
            <person name="Hutchinson M.I."/>
            <person name="Powell A.J."/>
            <person name="Barry K."/>
            <person name="Miller A.N."/>
            <person name="Grigoriev I.V."/>
            <person name="Debuchy R."/>
            <person name="Gladieux P."/>
            <person name="Thoren M.H."/>
            <person name="Johannesson H."/>
        </authorList>
    </citation>
    <scope>NUCLEOTIDE SEQUENCE</scope>
    <source>
        <strain evidence="3">SMH3187-1</strain>
    </source>
</reference>
<feature type="region of interest" description="Disordered" evidence="1">
    <location>
        <begin position="220"/>
        <end position="302"/>
    </location>
</feature>
<dbReference type="AlphaFoldDB" id="A0AA40F7J3"/>
<accession>A0AA40F7J3</accession>
<comment type="caution">
    <text evidence="3">The sequence shown here is derived from an EMBL/GenBank/DDBJ whole genome shotgun (WGS) entry which is preliminary data.</text>
</comment>
<evidence type="ECO:0000313" key="3">
    <source>
        <dbReference type="EMBL" id="KAK0752644.1"/>
    </source>
</evidence>